<evidence type="ECO:0000313" key="1">
    <source>
        <dbReference type="EMBL" id="MBB6052844.1"/>
    </source>
</evidence>
<keyword evidence="1" id="KW-0223">Dioxygenase</keyword>
<evidence type="ECO:0000313" key="2">
    <source>
        <dbReference type="Proteomes" id="UP000520814"/>
    </source>
</evidence>
<dbReference type="PANTHER" id="PTHR20883">
    <property type="entry name" value="PHYTANOYL-COA DIOXYGENASE DOMAIN CONTAINING 1"/>
    <property type="match status" value="1"/>
</dbReference>
<dbReference type="PANTHER" id="PTHR20883:SF46">
    <property type="entry name" value="PHYTANOYL-COA HYDROXYLASE"/>
    <property type="match status" value="1"/>
</dbReference>
<keyword evidence="2" id="KW-1185">Reference proteome</keyword>
<sequence>MSTMETAPTLENRRTVPRILSDEQVAFFVENGYLVLERLVTDTEVEELRRDTAHLARGGYPCENLQPLPAELTDDEALRRILCIHQPHFISPVIEKYVKHEKICGALSQITAAHLPFWDGSVKCMQSMLFVKPPTFQGQAWHQDEIYIPTRDRSLIGAWIALDDATIENGCLWVIPGSHKAGYLYPQRKHDEAEEYDFAPQSYGFDESLAVPVEVPVGSVVFFNGYLLHKSLKNRSEVYRRVLVSHYMNAWSLLPWSVKDGESVATADRRNVIPVAGADPYAWKGYDNPPSNVWLRTCKATEELKRTDEPSE</sequence>
<dbReference type="GO" id="GO:0005506">
    <property type="term" value="F:iron ion binding"/>
    <property type="evidence" value="ECO:0007669"/>
    <property type="project" value="UniProtKB-ARBA"/>
</dbReference>
<dbReference type="SUPFAM" id="SSF51197">
    <property type="entry name" value="Clavaminate synthase-like"/>
    <property type="match status" value="1"/>
</dbReference>
<dbReference type="Proteomes" id="UP000520814">
    <property type="component" value="Unassembled WGS sequence"/>
</dbReference>
<keyword evidence="1" id="KW-0560">Oxidoreductase</keyword>
<name>A0A7W9SVT0_ARMRO</name>
<dbReference type="EMBL" id="JACHGW010000004">
    <property type="protein sequence ID" value="MBB6052844.1"/>
    <property type="molecule type" value="Genomic_DNA"/>
</dbReference>
<dbReference type="Gene3D" id="2.60.120.620">
    <property type="entry name" value="q2cbj1_9rhob like domain"/>
    <property type="match status" value="1"/>
</dbReference>
<accession>A0A7W9SVT0</accession>
<comment type="caution">
    <text evidence="1">The sequence shown here is derived from an EMBL/GenBank/DDBJ whole genome shotgun (WGS) entry which is preliminary data.</text>
</comment>
<organism evidence="1 2">
    <name type="scientific">Armatimonas rosea</name>
    <dbReference type="NCBI Taxonomy" id="685828"/>
    <lineage>
        <taxon>Bacteria</taxon>
        <taxon>Bacillati</taxon>
        <taxon>Armatimonadota</taxon>
        <taxon>Armatimonadia</taxon>
        <taxon>Armatimonadales</taxon>
        <taxon>Armatimonadaceae</taxon>
        <taxon>Armatimonas</taxon>
    </lineage>
</organism>
<dbReference type="GO" id="GO:0016706">
    <property type="term" value="F:2-oxoglutarate-dependent dioxygenase activity"/>
    <property type="evidence" value="ECO:0007669"/>
    <property type="project" value="UniProtKB-ARBA"/>
</dbReference>
<dbReference type="AlphaFoldDB" id="A0A7W9SVT0"/>
<proteinExistence type="predicted"/>
<protein>
    <submittedName>
        <fullName evidence="1">Ectoine hydroxylase-related dioxygenase (Phytanoyl-CoA dioxygenase family)</fullName>
    </submittedName>
</protein>
<dbReference type="RefSeq" id="WP_221290249.1">
    <property type="nucleotide sequence ID" value="NZ_JACHGW010000004.1"/>
</dbReference>
<gene>
    <name evidence="1" type="ORF">HNQ39_004665</name>
</gene>
<dbReference type="InterPro" id="IPR008775">
    <property type="entry name" value="Phytyl_CoA_dOase-like"/>
</dbReference>
<reference evidence="1 2" key="1">
    <citation type="submission" date="2020-08" db="EMBL/GenBank/DDBJ databases">
        <title>Genomic Encyclopedia of Type Strains, Phase IV (KMG-IV): sequencing the most valuable type-strain genomes for metagenomic binning, comparative biology and taxonomic classification.</title>
        <authorList>
            <person name="Goeker M."/>
        </authorList>
    </citation>
    <scope>NUCLEOTIDE SEQUENCE [LARGE SCALE GENOMIC DNA]</scope>
    <source>
        <strain evidence="1 2">DSM 23562</strain>
    </source>
</reference>
<dbReference type="Pfam" id="PF05721">
    <property type="entry name" value="PhyH"/>
    <property type="match status" value="1"/>
</dbReference>